<evidence type="ECO:0000256" key="2">
    <source>
        <dbReference type="SAM" id="MobiDB-lite"/>
    </source>
</evidence>
<dbReference type="Pfam" id="PF24883">
    <property type="entry name" value="NPHP3_N"/>
    <property type="match status" value="1"/>
</dbReference>
<comment type="caution">
    <text evidence="4">The sequence shown here is derived from an EMBL/GenBank/DDBJ whole genome shotgun (WGS) entry which is preliminary data.</text>
</comment>
<dbReference type="InterPro" id="IPR027417">
    <property type="entry name" value="P-loop_NTPase"/>
</dbReference>
<evidence type="ECO:0000313" key="4">
    <source>
        <dbReference type="EMBL" id="KAJ3575086.1"/>
    </source>
</evidence>
<name>A0AAD5W2S0_9AGAR</name>
<proteinExistence type="predicted"/>
<accession>A0AAD5W2S0</accession>
<protein>
    <recommendedName>
        <fullName evidence="3">Nephrocystin 3-like N-terminal domain-containing protein</fullName>
    </recommendedName>
</protein>
<evidence type="ECO:0000313" key="5">
    <source>
        <dbReference type="Proteomes" id="UP001213000"/>
    </source>
</evidence>
<dbReference type="EMBL" id="JANIEX010000047">
    <property type="protein sequence ID" value="KAJ3575086.1"/>
    <property type="molecule type" value="Genomic_DNA"/>
</dbReference>
<dbReference type="PANTHER" id="PTHR10039:SF14">
    <property type="entry name" value="NACHT DOMAIN-CONTAINING PROTEIN"/>
    <property type="match status" value="1"/>
</dbReference>
<dbReference type="SUPFAM" id="SSF52540">
    <property type="entry name" value="P-loop containing nucleoside triphosphate hydrolases"/>
    <property type="match status" value="1"/>
</dbReference>
<sequence>MQGSHNQPPLQPPFGATGHGPMFPTVFPQPGGHTPFGFPYPGPPSASSAMMPAGPMHGYPYAAYQQSHMAPVGAFQHPNTPAGSAGPFHNASNFVMNQPQFYNMHIFENGIPVLERLYQASIHGTEIDAKARYPPPRCHPGTRVSVTKDISDWMLKPDNANRRWGLLWLFGFAGVGKTAVAQTVGEFAKEQTAILGAAFFFSRTRKQNDPSRVFISIAYQLATVNGDFRHFVNQQLIQDWSLLDKDMRTQFRKLLVEPLTSLKLQNKLEKKLLIIVDGLDECAGYEEQCEIIELISKAPADLPVIWMICSRPESHIKRKFSDADSKIDCWRKELPVDDSETRRDIETFFRSQFEEIRKKYYVDVKEDGSWPSAEIVEKIVSAASGLFVYASTAAKYIGDPTVADPDSQLKALIDFIDDSPAKSATTNPLHYLDKLYEQILSEVQPGLVDLALKILGTASQYNALSALQLANLYGVTEGKFYTALIRLHSVAIIPTADKASRESVTFFHASFFDFLKNPQRSGRFAVYPDRIHAEFAKACFNVLNQTKLRYAKNLAWPPKAGDTPAFSIAHQILAFAADNVWTACMNLEDAGDPELFDVIVKFRYPFLRFIEDKIPVPKFASFIQWLMKQIRIHGIEDIIQAVKWKDEYLEETFGSTAIDKSGNNSGNSSLSSFTLGLDKNSVTVMLSSDFIILSCED</sequence>
<keyword evidence="1" id="KW-0677">Repeat</keyword>
<evidence type="ECO:0000259" key="3">
    <source>
        <dbReference type="Pfam" id="PF24883"/>
    </source>
</evidence>
<gene>
    <name evidence="4" type="ORF">NP233_g1339</name>
</gene>
<keyword evidence="5" id="KW-1185">Reference proteome</keyword>
<feature type="domain" description="Nephrocystin 3-like N-terminal" evidence="3">
    <location>
        <begin position="148"/>
        <end position="311"/>
    </location>
</feature>
<dbReference type="PANTHER" id="PTHR10039">
    <property type="entry name" value="AMELOGENIN"/>
    <property type="match status" value="1"/>
</dbReference>
<dbReference type="InterPro" id="IPR056884">
    <property type="entry name" value="NPHP3-like_N"/>
</dbReference>
<dbReference type="AlphaFoldDB" id="A0AAD5W2S0"/>
<evidence type="ECO:0000256" key="1">
    <source>
        <dbReference type="ARBA" id="ARBA00022737"/>
    </source>
</evidence>
<organism evidence="4 5">
    <name type="scientific">Leucocoprinus birnbaumii</name>
    <dbReference type="NCBI Taxonomy" id="56174"/>
    <lineage>
        <taxon>Eukaryota</taxon>
        <taxon>Fungi</taxon>
        <taxon>Dikarya</taxon>
        <taxon>Basidiomycota</taxon>
        <taxon>Agaricomycotina</taxon>
        <taxon>Agaricomycetes</taxon>
        <taxon>Agaricomycetidae</taxon>
        <taxon>Agaricales</taxon>
        <taxon>Agaricineae</taxon>
        <taxon>Agaricaceae</taxon>
        <taxon>Leucocoprinus</taxon>
    </lineage>
</organism>
<dbReference type="Proteomes" id="UP001213000">
    <property type="component" value="Unassembled WGS sequence"/>
</dbReference>
<reference evidence="4" key="1">
    <citation type="submission" date="2022-07" db="EMBL/GenBank/DDBJ databases">
        <title>Genome Sequence of Leucocoprinus birnbaumii.</title>
        <authorList>
            <person name="Buettner E."/>
        </authorList>
    </citation>
    <scope>NUCLEOTIDE SEQUENCE</scope>
    <source>
        <strain evidence="4">VT141</strain>
    </source>
</reference>
<feature type="region of interest" description="Disordered" evidence="2">
    <location>
        <begin position="1"/>
        <end position="28"/>
    </location>
</feature>
<dbReference type="Gene3D" id="3.40.50.300">
    <property type="entry name" value="P-loop containing nucleotide triphosphate hydrolases"/>
    <property type="match status" value="1"/>
</dbReference>